<dbReference type="InterPro" id="IPR026722">
    <property type="entry name" value="NYAP1/NYAP2"/>
</dbReference>
<dbReference type="Proteomes" id="UP000472260">
    <property type="component" value="Unassembled WGS sequence"/>
</dbReference>
<reference evidence="3" key="2">
    <citation type="submission" date="2025-09" db="UniProtKB">
        <authorList>
            <consortium name="Ensembl"/>
        </authorList>
    </citation>
    <scope>IDENTIFICATION</scope>
</reference>
<feature type="compositionally biased region" description="Basic and acidic residues" evidence="1">
    <location>
        <begin position="481"/>
        <end position="495"/>
    </location>
</feature>
<sequence>SIFHYRNYKTEGEEVITEGKHLRMGSMSMPAPVEHMSPHQYQPPCNPGFTVRSQSLHSVEGGEEEGSPTSRKQPPPKPRRDPSTKLSISSEAVDLSPTGSKGSQGCIEDCRKVPPPKPKRNPNTQLSTSFDESYIRNHGSKGSPTMLFSSDVQAPFPAQPQGPQGSDLDEPVYIEMSGNVGRELMLRSEEDEPGEAVYEEMKYPGLDEFDWRWDISSCRSQCATPCIPELDIHAPLSRCTTPRGTPVCDIPAPFPNLLTHRPPLLVFPPVPAQCSPNSDESPLTPLDVAKLPMLENSSYGKSPTSSSLEPSGSASTPHLRRAERELTATPTITVSGRSSAPPLPCALYKSSSSSHGYQRSHSACPSPVIFFFLQQSKKTTLVDQRHHEFARPAITSKNQPDLFWKSTEIHDNQDWSFQVFSTDVSCSSVGNFLAELKTLPKVGRSSSTTPADVQQVSSLSLDSNMVEMIERKQRLCREIRSQERLADRSPCKKESLPTMPSWKKTSGAKKHSPPPYPTQTTVFWDTAI</sequence>
<feature type="region of interest" description="Disordered" evidence="1">
    <location>
        <begin position="31"/>
        <end position="146"/>
    </location>
</feature>
<name>A0A671QJC8_9TELE</name>
<feature type="domain" description="Neuronal tyrosine-phosphorylated phosphoinositide-3-kinase adapter N-terminal" evidence="2">
    <location>
        <begin position="12"/>
        <end position="358"/>
    </location>
</feature>
<dbReference type="GO" id="GO:0043491">
    <property type="term" value="P:phosphatidylinositol 3-kinase/protein kinase B signal transduction"/>
    <property type="evidence" value="ECO:0007669"/>
    <property type="project" value="InterPro"/>
</dbReference>
<evidence type="ECO:0000313" key="3">
    <source>
        <dbReference type="Ensembl" id="ENSSANP00000070879.1"/>
    </source>
</evidence>
<dbReference type="Pfam" id="PF15439">
    <property type="entry name" value="NYAP_N"/>
    <property type="match status" value="1"/>
</dbReference>
<protein>
    <submittedName>
        <fullName evidence="3">Neuronal tyrosine-phosphorylated phosphoinositide-3-kinase adapter 2-like</fullName>
    </submittedName>
</protein>
<dbReference type="PANTHER" id="PTHR22633:SF1">
    <property type="entry name" value="NEURONAL TYROSINE-PHOSPHORYLATED PHOSPHOINOSITIDE-3-KINASE ADAPTER 2"/>
    <property type="match status" value="1"/>
</dbReference>
<evidence type="ECO:0000313" key="4">
    <source>
        <dbReference type="Proteomes" id="UP000472260"/>
    </source>
</evidence>
<keyword evidence="4" id="KW-1185">Reference proteome</keyword>
<dbReference type="PANTHER" id="PTHR22633">
    <property type="entry name" value="NEURONAL TYROSINE-PHOSPHORYLATED PHOSPHOINOSITIDE-3-KINASE ADAPTER 2-RELATED"/>
    <property type="match status" value="1"/>
</dbReference>
<reference evidence="3" key="1">
    <citation type="submission" date="2025-08" db="UniProtKB">
        <authorList>
            <consortium name="Ensembl"/>
        </authorList>
    </citation>
    <scope>IDENTIFICATION</scope>
</reference>
<feature type="compositionally biased region" description="Low complexity" evidence="1">
    <location>
        <begin position="302"/>
        <end position="317"/>
    </location>
</feature>
<dbReference type="GO" id="GO:0048812">
    <property type="term" value="P:neuron projection morphogenesis"/>
    <property type="evidence" value="ECO:0007669"/>
    <property type="project" value="InterPro"/>
</dbReference>
<gene>
    <name evidence="3" type="primary">nyap2b</name>
</gene>
<dbReference type="Ensembl" id="ENSSANT00000075351.1">
    <property type="protein sequence ID" value="ENSSANP00000070879.1"/>
    <property type="gene ID" value="ENSSANG00000035339.1"/>
</dbReference>
<feature type="region of interest" description="Disordered" evidence="1">
    <location>
        <begin position="481"/>
        <end position="520"/>
    </location>
</feature>
<organism evidence="3 4">
    <name type="scientific">Sinocyclocheilus anshuiensis</name>
    <dbReference type="NCBI Taxonomy" id="1608454"/>
    <lineage>
        <taxon>Eukaryota</taxon>
        <taxon>Metazoa</taxon>
        <taxon>Chordata</taxon>
        <taxon>Craniata</taxon>
        <taxon>Vertebrata</taxon>
        <taxon>Euteleostomi</taxon>
        <taxon>Actinopterygii</taxon>
        <taxon>Neopterygii</taxon>
        <taxon>Teleostei</taxon>
        <taxon>Ostariophysi</taxon>
        <taxon>Cypriniformes</taxon>
        <taxon>Cyprinidae</taxon>
        <taxon>Cyprininae</taxon>
        <taxon>Sinocyclocheilus</taxon>
    </lineage>
</organism>
<proteinExistence type="predicted"/>
<feature type="region of interest" description="Disordered" evidence="1">
    <location>
        <begin position="295"/>
        <end position="321"/>
    </location>
</feature>
<evidence type="ECO:0000259" key="2">
    <source>
        <dbReference type="Pfam" id="PF15439"/>
    </source>
</evidence>
<dbReference type="InterPro" id="IPR039482">
    <property type="entry name" value="NYAP_N"/>
</dbReference>
<dbReference type="AlphaFoldDB" id="A0A671QJC8"/>
<accession>A0A671QJC8</accession>
<evidence type="ECO:0000256" key="1">
    <source>
        <dbReference type="SAM" id="MobiDB-lite"/>
    </source>
</evidence>